<proteinExistence type="predicted"/>
<keyword evidence="1" id="KW-0732">Signal</keyword>
<sequence length="130" mass="14352">MMALLLATAAACSQQIQGGRQGGCNCTTTEEGDVKPDEAVNRYYLPPNMCEVKIYMSYGTREPLLGFKATVCQKFTDNSDKLAKLVVKKVEAADAPLAYIVVTKPWFCEEPVSVKLAVTRGLPEDNPYYY</sequence>
<feature type="signal peptide" evidence="1">
    <location>
        <begin position="1"/>
        <end position="18"/>
    </location>
</feature>
<reference evidence="2 3" key="1">
    <citation type="submission" date="2021-06" db="EMBL/GenBank/DDBJ databases">
        <title>A haploid diamondback moth (Plutella xylostella L.) genome assembly resolves 31 chromosomes and identifies a diamide resistance mutation.</title>
        <authorList>
            <person name="Ward C.M."/>
            <person name="Perry K.D."/>
            <person name="Baker G."/>
            <person name="Powis K."/>
            <person name="Heckel D.G."/>
            <person name="Baxter S.W."/>
        </authorList>
    </citation>
    <scope>NUCLEOTIDE SEQUENCE [LARGE SCALE GENOMIC DNA]</scope>
    <source>
        <strain evidence="2 3">LV</strain>
        <tissue evidence="2">Single pupa</tissue>
    </source>
</reference>
<name>A0ABQ7PVE6_PLUXY</name>
<protein>
    <submittedName>
        <fullName evidence="2">Uncharacterized protein</fullName>
    </submittedName>
</protein>
<evidence type="ECO:0000313" key="3">
    <source>
        <dbReference type="Proteomes" id="UP000823941"/>
    </source>
</evidence>
<comment type="caution">
    <text evidence="2">The sequence shown here is derived from an EMBL/GenBank/DDBJ whole genome shotgun (WGS) entry which is preliminary data.</text>
</comment>
<accession>A0ABQ7PVE6</accession>
<evidence type="ECO:0000256" key="1">
    <source>
        <dbReference type="SAM" id="SignalP"/>
    </source>
</evidence>
<dbReference type="EMBL" id="JAHIBW010000027">
    <property type="protein sequence ID" value="KAG7296896.1"/>
    <property type="molecule type" value="Genomic_DNA"/>
</dbReference>
<evidence type="ECO:0000313" key="2">
    <source>
        <dbReference type="EMBL" id="KAG7296896.1"/>
    </source>
</evidence>
<gene>
    <name evidence="2" type="ORF">JYU34_019760</name>
</gene>
<dbReference type="Proteomes" id="UP000823941">
    <property type="component" value="Chromosome 27"/>
</dbReference>
<feature type="chain" id="PRO_5045160075" evidence="1">
    <location>
        <begin position="19"/>
        <end position="130"/>
    </location>
</feature>
<organism evidence="2 3">
    <name type="scientific">Plutella xylostella</name>
    <name type="common">Diamondback moth</name>
    <name type="synonym">Plutella maculipennis</name>
    <dbReference type="NCBI Taxonomy" id="51655"/>
    <lineage>
        <taxon>Eukaryota</taxon>
        <taxon>Metazoa</taxon>
        <taxon>Ecdysozoa</taxon>
        <taxon>Arthropoda</taxon>
        <taxon>Hexapoda</taxon>
        <taxon>Insecta</taxon>
        <taxon>Pterygota</taxon>
        <taxon>Neoptera</taxon>
        <taxon>Endopterygota</taxon>
        <taxon>Lepidoptera</taxon>
        <taxon>Glossata</taxon>
        <taxon>Ditrysia</taxon>
        <taxon>Yponomeutoidea</taxon>
        <taxon>Plutellidae</taxon>
        <taxon>Plutella</taxon>
    </lineage>
</organism>
<keyword evidence="3" id="KW-1185">Reference proteome</keyword>